<comment type="caution">
    <text evidence="2">The sequence shown here is derived from an EMBL/GenBank/DDBJ whole genome shotgun (WGS) entry which is preliminary data.</text>
</comment>
<gene>
    <name evidence="2" type="ORF">DPMN_022894</name>
</gene>
<evidence type="ECO:0000313" key="3">
    <source>
        <dbReference type="Proteomes" id="UP000828390"/>
    </source>
</evidence>
<keyword evidence="3" id="KW-1185">Reference proteome</keyword>
<evidence type="ECO:0000256" key="1">
    <source>
        <dbReference type="SAM" id="MobiDB-lite"/>
    </source>
</evidence>
<name>A0A9D4LJQ2_DREPO</name>
<reference evidence="2" key="1">
    <citation type="journal article" date="2019" name="bioRxiv">
        <title>The Genome of the Zebra Mussel, Dreissena polymorpha: A Resource for Invasive Species Research.</title>
        <authorList>
            <person name="McCartney M.A."/>
            <person name="Auch B."/>
            <person name="Kono T."/>
            <person name="Mallez S."/>
            <person name="Zhang Y."/>
            <person name="Obille A."/>
            <person name="Becker A."/>
            <person name="Abrahante J.E."/>
            <person name="Garbe J."/>
            <person name="Badalamenti J.P."/>
            <person name="Herman A."/>
            <person name="Mangelson H."/>
            <person name="Liachko I."/>
            <person name="Sullivan S."/>
            <person name="Sone E.D."/>
            <person name="Koren S."/>
            <person name="Silverstein K.A.T."/>
            <person name="Beckman K.B."/>
            <person name="Gohl D.M."/>
        </authorList>
    </citation>
    <scope>NUCLEOTIDE SEQUENCE</scope>
    <source>
        <strain evidence="2">Duluth1</strain>
        <tissue evidence="2">Whole animal</tissue>
    </source>
</reference>
<feature type="compositionally biased region" description="Low complexity" evidence="1">
    <location>
        <begin position="55"/>
        <end position="67"/>
    </location>
</feature>
<feature type="region of interest" description="Disordered" evidence="1">
    <location>
        <begin position="55"/>
        <end position="94"/>
    </location>
</feature>
<proteinExistence type="predicted"/>
<protein>
    <submittedName>
        <fullName evidence="2">Uncharacterized protein</fullName>
    </submittedName>
</protein>
<evidence type="ECO:0000313" key="2">
    <source>
        <dbReference type="EMBL" id="KAH3860002.1"/>
    </source>
</evidence>
<organism evidence="2 3">
    <name type="scientific">Dreissena polymorpha</name>
    <name type="common">Zebra mussel</name>
    <name type="synonym">Mytilus polymorpha</name>
    <dbReference type="NCBI Taxonomy" id="45954"/>
    <lineage>
        <taxon>Eukaryota</taxon>
        <taxon>Metazoa</taxon>
        <taxon>Spiralia</taxon>
        <taxon>Lophotrochozoa</taxon>
        <taxon>Mollusca</taxon>
        <taxon>Bivalvia</taxon>
        <taxon>Autobranchia</taxon>
        <taxon>Heteroconchia</taxon>
        <taxon>Euheterodonta</taxon>
        <taxon>Imparidentia</taxon>
        <taxon>Neoheterodontei</taxon>
        <taxon>Myida</taxon>
        <taxon>Dreissenoidea</taxon>
        <taxon>Dreissenidae</taxon>
        <taxon>Dreissena</taxon>
    </lineage>
</organism>
<dbReference type="Proteomes" id="UP000828390">
    <property type="component" value="Unassembled WGS sequence"/>
</dbReference>
<sequence length="158" mass="17042">MLPLLIAGFLFDQVSNSLNCKGISLMCPMMCRHLDASGCVTCDCNTFDPSNPGGSGSHSLPSGTHTGNGTGDPSNPAGGDPSQPGASNHYDPSHPLASGEQSLRAFYCVQCVKKRISKISLCHVSIYIFYSYVHIKNSFAFTFMLQHQQLLYPAVMSY</sequence>
<dbReference type="EMBL" id="JAIWYP010000002">
    <property type="protein sequence ID" value="KAH3860002.1"/>
    <property type="molecule type" value="Genomic_DNA"/>
</dbReference>
<reference evidence="2" key="2">
    <citation type="submission" date="2020-11" db="EMBL/GenBank/DDBJ databases">
        <authorList>
            <person name="McCartney M.A."/>
            <person name="Auch B."/>
            <person name="Kono T."/>
            <person name="Mallez S."/>
            <person name="Becker A."/>
            <person name="Gohl D.M."/>
            <person name="Silverstein K.A.T."/>
            <person name="Koren S."/>
            <person name="Bechman K.B."/>
            <person name="Herman A."/>
            <person name="Abrahante J.E."/>
            <person name="Garbe J."/>
        </authorList>
    </citation>
    <scope>NUCLEOTIDE SEQUENCE</scope>
    <source>
        <strain evidence="2">Duluth1</strain>
        <tissue evidence="2">Whole animal</tissue>
    </source>
</reference>
<accession>A0A9D4LJQ2</accession>
<dbReference type="AlphaFoldDB" id="A0A9D4LJQ2"/>